<dbReference type="EC" id="2.3.2.27" evidence="2"/>
<keyword evidence="3" id="KW-0808">Transferase</keyword>
<dbReference type="GO" id="GO:0061630">
    <property type="term" value="F:ubiquitin protein ligase activity"/>
    <property type="evidence" value="ECO:0000318"/>
    <property type="project" value="GO_Central"/>
</dbReference>
<dbReference type="GO" id="GO:0008270">
    <property type="term" value="F:zinc ion binding"/>
    <property type="evidence" value="ECO:0007669"/>
    <property type="project" value="UniProtKB-KW"/>
</dbReference>
<dbReference type="AlphaFoldDB" id="A0A0A0KE74"/>
<evidence type="ECO:0000256" key="6">
    <source>
        <dbReference type="ARBA" id="ARBA00022786"/>
    </source>
</evidence>
<feature type="region of interest" description="Disordered" evidence="9">
    <location>
        <begin position="366"/>
        <end position="391"/>
    </location>
</feature>
<protein>
    <recommendedName>
        <fullName evidence="2">RING-type E3 ubiquitin transferase</fullName>
        <ecNumber evidence="2">2.3.2.27</ecNumber>
    </recommendedName>
</protein>
<feature type="domain" description="FHA" evidence="10">
    <location>
        <begin position="360"/>
        <end position="416"/>
    </location>
</feature>
<dbReference type="InterPro" id="IPR001841">
    <property type="entry name" value="Znf_RING"/>
</dbReference>
<dbReference type="PROSITE" id="PS50006">
    <property type="entry name" value="FHA_DOMAIN"/>
    <property type="match status" value="1"/>
</dbReference>
<evidence type="ECO:0000256" key="9">
    <source>
        <dbReference type="SAM" id="MobiDB-lite"/>
    </source>
</evidence>
<proteinExistence type="predicted"/>
<dbReference type="Proteomes" id="UP000029981">
    <property type="component" value="Chromosome 6"/>
</dbReference>
<reference evidence="12 13" key="4">
    <citation type="journal article" date="2011" name="BMC Genomics">
        <title>RNA-Seq improves annotation of protein-coding genes in the cucumber genome.</title>
        <authorList>
            <person name="Li Z."/>
            <person name="Zhang Z."/>
            <person name="Yan P."/>
            <person name="Huang S."/>
            <person name="Fei Z."/>
            <person name="Lin K."/>
        </authorList>
    </citation>
    <scope>NUCLEOTIDE SEQUENCE [LARGE SCALE GENOMIC DNA]</scope>
    <source>
        <strain evidence="13">cv. 9930</strain>
    </source>
</reference>
<dbReference type="FunFam" id="3.30.40.10:FF:000022">
    <property type="entry name" value="E3 ubiquitin-protein ligase RING1-like"/>
    <property type="match status" value="1"/>
</dbReference>
<dbReference type="GO" id="GO:0016567">
    <property type="term" value="P:protein ubiquitination"/>
    <property type="evidence" value="ECO:0000318"/>
    <property type="project" value="GO_Central"/>
</dbReference>
<dbReference type="InterPro" id="IPR000253">
    <property type="entry name" value="FHA_dom"/>
</dbReference>
<evidence type="ECO:0000259" key="11">
    <source>
        <dbReference type="PROSITE" id="PS50089"/>
    </source>
</evidence>
<dbReference type="Gramene" id="KGN47134">
    <property type="protein sequence ID" value="KGN47134"/>
    <property type="gene ID" value="Csa_6G190250"/>
</dbReference>
<evidence type="ECO:0000256" key="3">
    <source>
        <dbReference type="ARBA" id="ARBA00022679"/>
    </source>
</evidence>
<dbReference type="CDD" id="cd16667">
    <property type="entry name" value="RING-H2_RNF126-like"/>
    <property type="match status" value="1"/>
</dbReference>
<keyword evidence="7" id="KW-0862">Zinc</keyword>
<name>A0A0A0KE74_CUCSA</name>
<comment type="catalytic activity">
    <reaction evidence="1">
        <text>S-ubiquitinyl-[E2 ubiquitin-conjugating enzyme]-L-cysteine + [acceptor protein]-L-lysine = [E2 ubiquitin-conjugating enzyme]-L-cysteine + N(6)-ubiquitinyl-[acceptor protein]-L-lysine.</text>
        <dbReference type="EC" id="2.3.2.27"/>
    </reaction>
</comment>
<dbReference type="SMART" id="SM00184">
    <property type="entry name" value="RING"/>
    <property type="match status" value="1"/>
</dbReference>
<dbReference type="PROSITE" id="PS50089">
    <property type="entry name" value="ZF_RING_2"/>
    <property type="match status" value="1"/>
</dbReference>
<reference evidence="12 13" key="2">
    <citation type="journal article" date="2009" name="PLoS ONE">
        <title>An integrated genetic and cytogenetic map of the cucumber genome.</title>
        <authorList>
            <person name="Ren Y."/>
            <person name="Zhang Z."/>
            <person name="Liu J."/>
            <person name="Staub J.E."/>
            <person name="Han Y."/>
            <person name="Cheng Z."/>
            <person name="Li X."/>
            <person name="Lu J."/>
            <person name="Miao H."/>
            <person name="Kang H."/>
            <person name="Xie B."/>
            <person name="Gu X."/>
            <person name="Wang X."/>
            <person name="Du Y."/>
            <person name="Jin W."/>
            <person name="Huang S."/>
        </authorList>
    </citation>
    <scope>NUCLEOTIDE SEQUENCE [LARGE SCALE GENOMIC DNA]</scope>
    <source>
        <strain evidence="13">cv. 9930</strain>
    </source>
</reference>
<dbReference type="eggNOG" id="KOG0800">
    <property type="taxonomic scope" value="Eukaryota"/>
</dbReference>
<evidence type="ECO:0000256" key="7">
    <source>
        <dbReference type="ARBA" id="ARBA00022833"/>
    </source>
</evidence>
<keyword evidence="13" id="KW-1185">Reference proteome</keyword>
<dbReference type="OMA" id="ILIGACH"/>
<reference evidence="12 13" key="1">
    <citation type="journal article" date="2009" name="Nat. Genet.">
        <title>The genome of the cucumber, Cucumis sativus L.</title>
        <authorList>
            <person name="Huang S."/>
            <person name="Li R."/>
            <person name="Zhang Z."/>
            <person name="Li L."/>
            <person name="Gu X."/>
            <person name="Fan W."/>
            <person name="Lucas W.J."/>
            <person name="Wang X."/>
            <person name="Xie B."/>
            <person name="Ni P."/>
            <person name="Ren Y."/>
            <person name="Zhu H."/>
            <person name="Li J."/>
            <person name="Lin K."/>
            <person name="Jin W."/>
            <person name="Fei Z."/>
            <person name="Li G."/>
            <person name="Staub J."/>
            <person name="Kilian A."/>
            <person name="van der Vossen E.A."/>
            <person name="Wu Y."/>
            <person name="Guo J."/>
            <person name="He J."/>
            <person name="Jia Z."/>
            <person name="Ren Y."/>
            <person name="Tian G."/>
            <person name="Lu Y."/>
            <person name="Ruan J."/>
            <person name="Qian W."/>
            <person name="Wang M."/>
            <person name="Huang Q."/>
            <person name="Li B."/>
            <person name="Xuan Z."/>
            <person name="Cao J."/>
            <person name="Asan"/>
            <person name="Wu Z."/>
            <person name="Zhang J."/>
            <person name="Cai Q."/>
            <person name="Bai Y."/>
            <person name="Zhao B."/>
            <person name="Han Y."/>
            <person name="Li Y."/>
            <person name="Li X."/>
            <person name="Wang S."/>
            <person name="Shi Q."/>
            <person name="Liu S."/>
            <person name="Cho W.K."/>
            <person name="Kim J.Y."/>
            <person name="Xu Y."/>
            <person name="Heller-Uszynska K."/>
            <person name="Miao H."/>
            <person name="Cheng Z."/>
            <person name="Zhang S."/>
            <person name="Wu J."/>
            <person name="Yang Y."/>
            <person name="Kang H."/>
            <person name="Li M."/>
            <person name="Liang H."/>
            <person name="Ren X."/>
            <person name="Shi Z."/>
            <person name="Wen M."/>
            <person name="Jian M."/>
            <person name="Yang H."/>
            <person name="Zhang G."/>
            <person name="Yang Z."/>
            <person name="Chen R."/>
            <person name="Liu S."/>
            <person name="Li J."/>
            <person name="Ma L."/>
            <person name="Liu H."/>
            <person name="Zhou Y."/>
            <person name="Zhao J."/>
            <person name="Fang X."/>
            <person name="Li G."/>
            <person name="Fang L."/>
            <person name="Li Y."/>
            <person name="Liu D."/>
            <person name="Zheng H."/>
            <person name="Zhang Y."/>
            <person name="Qin N."/>
            <person name="Li Z."/>
            <person name="Yang G."/>
            <person name="Yang S."/>
            <person name="Bolund L."/>
            <person name="Kristiansen K."/>
            <person name="Zheng H."/>
            <person name="Li S."/>
            <person name="Zhang X."/>
            <person name="Yang H."/>
            <person name="Wang J."/>
            <person name="Sun R."/>
            <person name="Zhang B."/>
            <person name="Jiang S."/>
            <person name="Wang J."/>
            <person name="Du Y."/>
            <person name="Li S."/>
        </authorList>
    </citation>
    <scope>NUCLEOTIDE SEQUENCE [LARGE SCALE GENOMIC DNA]</scope>
    <source>
        <strain evidence="13">cv. 9930</strain>
    </source>
</reference>
<keyword evidence="6" id="KW-0833">Ubl conjugation pathway</keyword>
<dbReference type="Pfam" id="PF14369">
    <property type="entry name" value="Zn_ribbon_19"/>
    <property type="match status" value="1"/>
</dbReference>
<dbReference type="Pfam" id="PF13639">
    <property type="entry name" value="zf-RING_2"/>
    <property type="match status" value="1"/>
</dbReference>
<dbReference type="PANTHER" id="PTHR15710">
    <property type="entry name" value="E3 UBIQUITIN-PROTEIN LIGASE PRAJA"/>
    <property type="match status" value="1"/>
</dbReference>
<reference evidence="12 13" key="3">
    <citation type="journal article" date="2010" name="BMC Genomics">
        <title>Transcriptome sequencing and comparative analysis of cucumber flowers with different sex types.</title>
        <authorList>
            <person name="Guo S."/>
            <person name="Zheng Y."/>
            <person name="Joung J.G."/>
            <person name="Liu S."/>
            <person name="Zhang Z."/>
            <person name="Crasta O.R."/>
            <person name="Sobral B.W."/>
            <person name="Xu Y."/>
            <person name="Huang S."/>
            <person name="Fei Z."/>
        </authorList>
    </citation>
    <scope>NUCLEOTIDE SEQUENCE [LARGE SCALE GENOMIC DNA]</scope>
    <source>
        <strain evidence="13">cv. 9930</strain>
    </source>
</reference>
<evidence type="ECO:0000256" key="2">
    <source>
        <dbReference type="ARBA" id="ARBA00012483"/>
    </source>
</evidence>
<evidence type="ECO:0000256" key="8">
    <source>
        <dbReference type="PROSITE-ProRule" id="PRU00175"/>
    </source>
</evidence>
<evidence type="ECO:0000259" key="10">
    <source>
        <dbReference type="PROSITE" id="PS50006"/>
    </source>
</evidence>
<keyword evidence="5 8" id="KW-0863">Zinc-finger</keyword>
<dbReference type="GO" id="GO:0005737">
    <property type="term" value="C:cytoplasm"/>
    <property type="evidence" value="ECO:0000318"/>
    <property type="project" value="GO_Central"/>
</dbReference>
<dbReference type="InterPro" id="IPR010543">
    <property type="entry name" value="DUF1117"/>
</dbReference>
<evidence type="ECO:0000256" key="5">
    <source>
        <dbReference type="ARBA" id="ARBA00022771"/>
    </source>
</evidence>
<dbReference type="STRING" id="3659.A0A0A0KE74"/>
<dbReference type="Pfam" id="PF06547">
    <property type="entry name" value="DUF1117"/>
    <property type="match status" value="1"/>
</dbReference>
<dbReference type="Gene3D" id="3.30.40.10">
    <property type="entry name" value="Zinc/RING finger domain, C3HC4 (zinc finger)"/>
    <property type="match status" value="1"/>
</dbReference>
<sequence length="416" mass="46082">MCSNSVMPPVVPVHYIKARVHAHVKPRAIFLLKFRSEAMSTGTASYWCYRCNRFVRAWAQDSITCPYCDGGFVEAIETASSLPPSNLHRRLSPSAIHTLDQDSFQSPRLSTRRSRRRLGDRSTFNPVVVLRGSADAGDVVGGGERNSFDIYYDDGAGSGLRPVPATMSEFLMGTGFDRLLEQLAQLEINGFGRSENPPASKAAVESMPTIEILESHVDSDSHCAVCKEAFEIGTEAREMPCKHIYHSECIIPWLSMRNSCPVCRHELPSERVSPAGGVSDRVVDEETVGLTIWRLPGGGFAVGRFSGGRLAGERDPPAVYTEMDGGFNGNGVPRRVSWASRRSRGRESRGIGRTFRNIFSFFGRFRSSSSSSSSPSNESESVSRSHSHSSSSVFSRYLRRQNRAWVLENQNENGRW</sequence>
<gene>
    <name evidence="12" type="ORF">Csa_6G190250</name>
</gene>
<evidence type="ECO:0000313" key="12">
    <source>
        <dbReference type="EMBL" id="KGN47134.1"/>
    </source>
</evidence>
<feature type="domain" description="RING-type" evidence="11">
    <location>
        <begin position="223"/>
        <end position="264"/>
    </location>
</feature>
<organism evidence="12 13">
    <name type="scientific">Cucumis sativus</name>
    <name type="common">Cucumber</name>
    <dbReference type="NCBI Taxonomy" id="3659"/>
    <lineage>
        <taxon>Eukaryota</taxon>
        <taxon>Viridiplantae</taxon>
        <taxon>Streptophyta</taxon>
        <taxon>Embryophyta</taxon>
        <taxon>Tracheophyta</taxon>
        <taxon>Spermatophyta</taxon>
        <taxon>Magnoliopsida</taxon>
        <taxon>eudicotyledons</taxon>
        <taxon>Gunneridae</taxon>
        <taxon>Pentapetalae</taxon>
        <taxon>rosids</taxon>
        <taxon>fabids</taxon>
        <taxon>Cucurbitales</taxon>
        <taxon>Cucurbitaceae</taxon>
        <taxon>Benincaseae</taxon>
        <taxon>Cucumis</taxon>
    </lineage>
</organism>
<dbReference type="InterPro" id="IPR039525">
    <property type="entry name" value="RNF126-like_zinc-ribbon"/>
</dbReference>
<evidence type="ECO:0000256" key="1">
    <source>
        <dbReference type="ARBA" id="ARBA00000900"/>
    </source>
</evidence>
<dbReference type="PANTHER" id="PTHR15710:SF217">
    <property type="entry name" value="E3 UBIQUITIN-PROTEIN LIGASE RDUF2"/>
    <property type="match status" value="1"/>
</dbReference>
<dbReference type="EMBL" id="CM002927">
    <property type="protein sequence ID" value="KGN47134.1"/>
    <property type="molecule type" value="Genomic_DNA"/>
</dbReference>
<accession>A0A0A0KE74</accession>
<dbReference type="InterPro" id="IPR013083">
    <property type="entry name" value="Znf_RING/FYVE/PHD"/>
</dbReference>
<keyword evidence="4" id="KW-0479">Metal-binding</keyword>
<evidence type="ECO:0000313" key="13">
    <source>
        <dbReference type="Proteomes" id="UP000029981"/>
    </source>
</evidence>
<dbReference type="SUPFAM" id="SSF57850">
    <property type="entry name" value="RING/U-box"/>
    <property type="match status" value="1"/>
</dbReference>
<evidence type="ECO:0000256" key="4">
    <source>
        <dbReference type="ARBA" id="ARBA00022723"/>
    </source>
</evidence>